<comment type="caution">
    <text evidence="1">The sequence shown here is derived from an EMBL/GenBank/DDBJ whole genome shotgun (WGS) entry which is preliminary data.</text>
</comment>
<proteinExistence type="predicted"/>
<evidence type="ECO:0000313" key="1">
    <source>
        <dbReference type="EMBL" id="PIS31127.1"/>
    </source>
</evidence>
<reference evidence="1 2" key="1">
    <citation type="submission" date="2017-09" db="EMBL/GenBank/DDBJ databases">
        <title>Depth-based differentiation of microbial function through sediment-hosted aquifers and enrichment of novel symbionts in the deep terrestrial subsurface.</title>
        <authorList>
            <person name="Probst A.J."/>
            <person name="Ladd B."/>
            <person name="Jarett J.K."/>
            <person name="Geller-Mcgrath D.E."/>
            <person name="Sieber C.M."/>
            <person name="Emerson J.B."/>
            <person name="Anantharaman K."/>
            <person name="Thomas B.C."/>
            <person name="Malmstrom R."/>
            <person name="Stieglmeier M."/>
            <person name="Klingl A."/>
            <person name="Woyke T."/>
            <person name="Ryan C.M."/>
            <person name="Banfield J.F."/>
        </authorList>
    </citation>
    <scope>NUCLEOTIDE SEQUENCE [LARGE SCALE GENOMIC DNA]</scope>
    <source>
        <strain evidence="1">CG08_land_8_20_14_0_20_45_16</strain>
    </source>
</reference>
<name>A0A2H0Y0T8_UNCSA</name>
<dbReference type="Proteomes" id="UP000231343">
    <property type="component" value="Unassembled WGS sequence"/>
</dbReference>
<feature type="non-terminal residue" evidence="1">
    <location>
        <position position="1"/>
    </location>
</feature>
<gene>
    <name evidence="1" type="ORF">COT42_01770</name>
</gene>
<sequence length="76" mass="9003">GEMKHGKKWQENKEEIKAWGERSFRKNAKNHKPKKSVLYPHLASRNKKNQLTFNFSESGKMKFPRKAYDIKAGEVR</sequence>
<protein>
    <submittedName>
        <fullName evidence="1">Uncharacterized protein</fullName>
    </submittedName>
</protein>
<evidence type="ECO:0000313" key="2">
    <source>
        <dbReference type="Proteomes" id="UP000231343"/>
    </source>
</evidence>
<dbReference type="AlphaFoldDB" id="A0A2H0Y0T8"/>
<organism evidence="1 2">
    <name type="scientific">Candidatus Saganbacteria bacterium CG08_land_8_20_14_0_20_45_16</name>
    <dbReference type="NCBI Taxonomy" id="2014293"/>
    <lineage>
        <taxon>Bacteria</taxon>
        <taxon>Bacillati</taxon>
        <taxon>Saganbacteria</taxon>
    </lineage>
</organism>
<dbReference type="EMBL" id="PEYM01000036">
    <property type="protein sequence ID" value="PIS31127.1"/>
    <property type="molecule type" value="Genomic_DNA"/>
</dbReference>
<accession>A0A2H0Y0T8</accession>